<dbReference type="EMBL" id="GBEZ01000395">
    <property type="protein sequence ID" value="JAC84489.1"/>
    <property type="molecule type" value="Transcribed_RNA"/>
</dbReference>
<dbReference type="SUPFAM" id="SSF52833">
    <property type="entry name" value="Thioredoxin-like"/>
    <property type="match status" value="1"/>
</dbReference>
<dbReference type="PROSITE" id="PS51354">
    <property type="entry name" value="GLUTAREDOXIN_2"/>
    <property type="match status" value="1"/>
</dbReference>
<sequence length="521" mass="56916">MPSAGSEFGTATAVDMDKPKVAVITTSGCPHCKRAKNLLKEAGIYFQEYNLGQAPDVLANVKKLTGKKTVPQIFLCGELLGGADELQVLLSDNSLQTRVESNIASDALPAQISDLFESLDVSDKQLPSILLPYLPSDMSEEEFACLDGISLRLSSDRSFHGRHARGLFGRSKGDAPISGRSVVDWLVENEPTAGGDRGKAEALCKRLAVARLLEPERGGSESAGPESGSFRVPYAAMRPRLGKPLNRHLEWPAPARPAQEVAEALRELITALYDKFLSDNGTKVDYDGMARDALFRHYVNSAAELQKVSLAGLSREQRMAFFINIYNAIIVHGTAVYGAPTSTLDRLRWFGSLKYDIGGAEFSADDIEHGVLRGNRPSPASLFALIGRPQWAEGHFKRSDPRARLAIDPMDPRIHFALVCGAKSCPPIRVYTPETLEEGLDAAAAAFCEGSVSVDKANRRVELSMILKWYGQDFAPSLRERLAKVAEFLPDHKAQDLKELLSGGAEPTVEYTPYDWGVNKK</sequence>
<dbReference type="CDD" id="cd02066">
    <property type="entry name" value="GRX_family"/>
    <property type="match status" value="1"/>
</dbReference>
<dbReference type="PRINTS" id="PR00160">
    <property type="entry name" value="GLUTAREDOXIN"/>
</dbReference>
<feature type="domain" description="DUF547" evidence="2">
    <location>
        <begin position="311"/>
        <end position="447"/>
    </location>
</feature>
<evidence type="ECO:0000259" key="1">
    <source>
        <dbReference type="Pfam" id="PF00462"/>
    </source>
</evidence>
<protein>
    <submittedName>
        <fullName evidence="3">Duf547-domain-containing protein</fullName>
    </submittedName>
</protein>
<proteinExistence type="predicted"/>
<reference evidence="3" key="1">
    <citation type="submission" date="2014-05" db="EMBL/GenBank/DDBJ databases">
        <title>The transcriptome of the halophilic microalga Tetraselmis sp. GSL018 isolated from the Great Salt Lake, Utah.</title>
        <authorList>
            <person name="Jinkerson R.E."/>
            <person name="D'Adamo S."/>
            <person name="Posewitz M.C."/>
        </authorList>
    </citation>
    <scope>NUCLEOTIDE SEQUENCE</scope>
    <source>
        <strain evidence="3">GSL018</strain>
    </source>
</reference>
<feature type="domain" description="Glutaredoxin" evidence="1">
    <location>
        <begin position="21"/>
        <end position="79"/>
    </location>
</feature>
<organism evidence="3">
    <name type="scientific">Tetraselmis sp. GSL018</name>
    <dbReference type="NCBI Taxonomy" id="582737"/>
    <lineage>
        <taxon>Eukaryota</taxon>
        <taxon>Viridiplantae</taxon>
        <taxon>Chlorophyta</taxon>
        <taxon>core chlorophytes</taxon>
        <taxon>Chlorodendrophyceae</taxon>
        <taxon>Chlorodendrales</taxon>
        <taxon>Chlorodendraceae</taxon>
        <taxon>Tetraselmis</taxon>
    </lineage>
</organism>
<accession>A0A061SN38</accession>
<dbReference type="InterPro" id="IPR014025">
    <property type="entry name" value="Glutaredoxin_subgr"/>
</dbReference>
<dbReference type="Pfam" id="PF04784">
    <property type="entry name" value="DUF547"/>
    <property type="match status" value="1"/>
</dbReference>
<dbReference type="InterPro" id="IPR006869">
    <property type="entry name" value="DUF547"/>
</dbReference>
<dbReference type="InterPro" id="IPR002109">
    <property type="entry name" value="Glutaredoxin"/>
</dbReference>
<dbReference type="AlphaFoldDB" id="A0A061SN38"/>
<dbReference type="PANTHER" id="PTHR46361:SF3">
    <property type="entry name" value="ELECTRON CARRIER_ PROTEIN DISULFIDE OXIDOREDUCTASE"/>
    <property type="match status" value="1"/>
</dbReference>
<dbReference type="PANTHER" id="PTHR46361">
    <property type="entry name" value="ELECTRON CARRIER/ PROTEIN DISULFIDE OXIDOREDUCTASE"/>
    <property type="match status" value="1"/>
</dbReference>
<name>A0A061SN38_9CHLO</name>
<dbReference type="InterPro" id="IPR036249">
    <property type="entry name" value="Thioredoxin-like_sf"/>
</dbReference>
<gene>
    <name evidence="3" type="ORF">TSPGSL018_862</name>
</gene>
<evidence type="ECO:0000259" key="2">
    <source>
        <dbReference type="Pfam" id="PF04784"/>
    </source>
</evidence>
<dbReference type="Pfam" id="PF00462">
    <property type="entry name" value="Glutaredoxin"/>
    <property type="match status" value="1"/>
</dbReference>
<evidence type="ECO:0000313" key="3">
    <source>
        <dbReference type="EMBL" id="JAC84489.1"/>
    </source>
</evidence>
<dbReference type="Gene3D" id="3.40.30.10">
    <property type="entry name" value="Glutaredoxin"/>
    <property type="match status" value="1"/>
</dbReference>